<dbReference type="EMBL" id="JH370130">
    <property type="protein sequence ID" value="ELA42884.1"/>
    <property type="molecule type" value="Genomic_DNA"/>
</dbReference>
<evidence type="ECO:0008006" key="3">
    <source>
        <dbReference type="Google" id="ProtNLM"/>
    </source>
</evidence>
<dbReference type="GeneID" id="19880917"/>
<dbReference type="HOGENOM" id="CLU_1225595_0_0_1"/>
<gene>
    <name evidence="1" type="ORF">VICG_00199</name>
</gene>
<dbReference type="Gene3D" id="1.25.40.10">
    <property type="entry name" value="Tetratricopeptide repeat domain"/>
    <property type="match status" value="1"/>
</dbReference>
<dbReference type="OMA" id="DENNWIA"/>
<dbReference type="RefSeq" id="XP_007603652.1">
    <property type="nucleotide sequence ID" value="XM_007603590.1"/>
</dbReference>
<name>L2GQH8_VITCO</name>
<evidence type="ECO:0000313" key="1">
    <source>
        <dbReference type="EMBL" id="ELA42884.1"/>
    </source>
</evidence>
<sequence>MHSSEVVSLKNKLIKCYKYRDYETAAYISMHISESFPEFQLLTGIIFYENQEYSRSLFHLSNLEGTTAVFYKALSYMKVKKYSEAVVELTTIIESKTAPEKVTDIFLSSFILDPVDTEFFEALFGKLLILKGKAKQGVEKYRKSMFKNPLLGPCLGLFDENNWIAPINQFATDPIMMLFQDLFKLSVQRTSEAEQTSEDKPSIPQTAGDLLLCFLKQNSTSQAHQA</sequence>
<keyword evidence="2" id="KW-1185">Reference proteome</keyword>
<organism evidence="1 2">
    <name type="scientific">Vittaforma corneae (strain ATCC 50505)</name>
    <name type="common">Microsporidian parasite</name>
    <name type="synonym">Nosema corneum</name>
    <dbReference type="NCBI Taxonomy" id="993615"/>
    <lineage>
        <taxon>Eukaryota</taxon>
        <taxon>Fungi</taxon>
        <taxon>Fungi incertae sedis</taxon>
        <taxon>Microsporidia</taxon>
        <taxon>Nosematidae</taxon>
        <taxon>Vittaforma</taxon>
    </lineage>
</organism>
<dbReference type="AlphaFoldDB" id="L2GQH8"/>
<dbReference type="InParanoid" id="L2GQH8"/>
<protein>
    <recommendedName>
        <fullName evidence="3">Suppressor of forked domain-containing protein</fullName>
    </recommendedName>
</protein>
<dbReference type="OrthoDB" id="10248520at2759"/>
<dbReference type="Proteomes" id="UP000011082">
    <property type="component" value="Unassembled WGS sequence"/>
</dbReference>
<dbReference type="VEuPathDB" id="MicrosporidiaDB:VICG_00199"/>
<proteinExistence type="predicted"/>
<dbReference type="STRING" id="993615.L2GQH8"/>
<dbReference type="InterPro" id="IPR011990">
    <property type="entry name" value="TPR-like_helical_dom_sf"/>
</dbReference>
<reference evidence="2" key="1">
    <citation type="submission" date="2011-05" db="EMBL/GenBank/DDBJ databases">
        <title>The genome sequence of Vittaforma corneae strain ATCC 50505.</title>
        <authorList>
            <consortium name="The Broad Institute Genome Sequencing Platform"/>
            <person name="Cuomo C."/>
            <person name="Didier E."/>
            <person name="Bowers L."/>
            <person name="Young S.K."/>
            <person name="Zeng Q."/>
            <person name="Gargeya S."/>
            <person name="Fitzgerald M."/>
            <person name="Haas B."/>
            <person name="Abouelleil A."/>
            <person name="Alvarado L."/>
            <person name="Arachchi H.M."/>
            <person name="Berlin A."/>
            <person name="Chapman S.B."/>
            <person name="Gearin G."/>
            <person name="Goldberg J."/>
            <person name="Griggs A."/>
            <person name="Gujja S."/>
            <person name="Hansen M."/>
            <person name="Heiman D."/>
            <person name="Howarth C."/>
            <person name="Larimer J."/>
            <person name="Lui A."/>
            <person name="MacDonald P.J.P."/>
            <person name="McCowen C."/>
            <person name="Montmayeur A."/>
            <person name="Murphy C."/>
            <person name="Neiman D."/>
            <person name="Pearson M."/>
            <person name="Priest M."/>
            <person name="Roberts A."/>
            <person name="Saif S."/>
            <person name="Shea T."/>
            <person name="Sisk P."/>
            <person name="Stolte C."/>
            <person name="Sykes S."/>
            <person name="Wortman J."/>
            <person name="Nusbaum C."/>
            <person name="Birren B."/>
        </authorList>
    </citation>
    <scope>NUCLEOTIDE SEQUENCE [LARGE SCALE GENOMIC DNA]</scope>
    <source>
        <strain evidence="2">ATCC 50505</strain>
    </source>
</reference>
<accession>L2GQH8</accession>
<evidence type="ECO:0000313" key="2">
    <source>
        <dbReference type="Proteomes" id="UP000011082"/>
    </source>
</evidence>